<sequence length="161" mass="18267">MNRIGLALRALHHGERGLAQDLLRVSERHVSEHEIHHVARDLSAWSQRHLRELAEIGGRYGARLGTGHALETGLGARLREKRSELVKHRSTPGMLLLHDLRHIHVQAAGVSLDWEMIAQAAQARRDTELLSLTERCHPDTLRQMRWANAHLKQLSPQVLNS</sequence>
<evidence type="ECO:0000313" key="2">
    <source>
        <dbReference type="Proteomes" id="UP000546324"/>
    </source>
</evidence>
<comment type="caution">
    <text evidence="1">The sequence shown here is derived from an EMBL/GenBank/DDBJ whole genome shotgun (WGS) entry which is preliminary data.</text>
</comment>
<gene>
    <name evidence="1" type="ORF">BKA00_006325</name>
</gene>
<evidence type="ECO:0008006" key="3">
    <source>
        <dbReference type="Google" id="ProtNLM"/>
    </source>
</evidence>
<dbReference type="EMBL" id="JACHMQ010000001">
    <property type="protein sequence ID" value="MBB6399411.1"/>
    <property type="molecule type" value="Genomic_DNA"/>
</dbReference>
<protein>
    <recommendedName>
        <fullName evidence="3">DUF892 family protein</fullName>
    </recommendedName>
</protein>
<keyword evidence="2" id="KW-1185">Reference proteome</keyword>
<reference evidence="1 2" key="1">
    <citation type="submission" date="2020-08" db="EMBL/GenBank/DDBJ databases">
        <title>Sequencing the genomes of 1000 actinobacteria strains.</title>
        <authorList>
            <person name="Klenk H.-P."/>
        </authorList>
    </citation>
    <scope>NUCLEOTIDE SEQUENCE [LARGE SCALE GENOMIC DNA]</scope>
    <source>
        <strain evidence="1 2">DSM 43675</strain>
    </source>
</reference>
<proteinExistence type="predicted"/>
<dbReference type="RefSeq" id="WP_185031275.1">
    <property type="nucleotide sequence ID" value="NZ_JACHMQ010000001.1"/>
</dbReference>
<dbReference type="Proteomes" id="UP000546324">
    <property type="component" value="Unassembled WGS sequence"/>
</dbReference>
<organism evidence="1 2">
    <name type="scientific">Actinomadura coerulea</name>
    <dbReference type="NCBI Taxonomy" id="46159"/>
    <lineage>
        <taxon>Bacteria</taxon>
        <taxon>Bacillati</taxon>
        <taxon>Actinomycetota</taxon>
        <taxon>Actinomycetes</taxon>
        <taxon>Streptosporangiales</taxon>
        <taxon>Thermomonosporaceae</taxon>
        <taxon>Actinomadura</taxon>
    </lineage>
</organism>
<dbReference type="AlphaFoldDB" id="A0A7X0G4T1"/>
<evidence type="ECO:0000313" key="1">
    <source>
        <dbReference type="EMBL" id="MBB6399411.1"/>
    </source>
</evidence>
<accession>A0A7X0G4T1</accession>
<name>A0A7X0G4T1_9ACTN</name>